<feature type="non-terminal residue" evidence="5">
    <location>
        <position position="1"/>
    </location>
</feature>
<keyword evidence="6" id="KW-1185">Reference proteome</keyword>
<evidence type="ECO:0000256" key="2">
    <source>
        <dbReference type="PROSITE-ProRule" id="PRU00042"/>
    </source>
</evidence>
<feature type="domain" description="C2H2-type" evidence="4">
    <location>
        <begin position="27"/>
        <end position="53"/>
    </location>
</feature>
<evidence type="ECO:0000313" key="6">
    <source>
        <dbReference type="Proteomes" id="UP001159427"/>
    </source>
</evidence>
<evidence type="ECO:0000256" key="3">
    <source>
        <dbReference type="SAM" id="Phobius"/>
    </source>
</evidence>
<dbReference type="Gene3D" id="3.30.460.10">
    <property type="entry name" value="Beta Polymerase, domain 2"/>
    <property type="match status" value="1"/>
</dbReference>
<comment type="caution">
    <text evidence="5">The sequence shown here is derived from an EMBL/GenBank/DDBJ whole genome shotgun (WGS) entry which is preliminary data.</text>
</comment>
<dbReference type="InterPro" id="IPR036236">
    <property type="entry name" value="Znf_C2H2_sf"/>
</dbReference>
<dbReference type="InterPro" id="IPR043519">
    <property type="entry name" value="NT_sf"/>
</dbReference>
<sequence length="445" mass="52027">KQFTTDNGNDDHQRAVHSVKYSQSKPFTCTVCPKRFTTDKDLKHHMKNASKRHKKMTVVTYQKLKTIKYSKTVSRKSEIFDRACSSEEVNILIHDELQPDEGFHGLYEKAIDSLKKKLEKVLLDTFYGIHSFIEAESIAKGTALKNHSDLNCVMITTNIKDASQLKAELPNVLRDLKKRLGSSIGVKWKLTLKEKTPFSLVFNMSRHSNPKDTITVAVLPTFEANIEGNNDMYLFKRKGETFYKEMLSDTKENWPYYSAALVKIQRDFVKKRPASVKYLIRMVKYWCKKYIPLSGSKRLPPSYLLELLTIHAWKNANPLNPPESFDMKIGFKAVMEVLKNHQSLRVSWEDYYRRDLIPISRFLHSRRHRRLGSIAQIFFHYGILFMAYFLFWHFSLLNEAYIIDPANPTNNLYASVDCWDEVKKVAEETMRKPLLRDVWVTFNWG</sequence>
<dbReference type="InterPro" id="IPR013087">
    <property type="entry name" value="Znf_C2H2_type"/>
</dbReference>
<gene>
    <name evidence="5" type="ORF">PEVE_00044556</name>
</gene>
<dbReference type="PANTHER" id="PTHR11258:SF11">
    <property type="entry name" value="C2H2-TYPE DOMAIN-CONTAINING PROTEIN"/>
    <property type="match status" value="1"/>
</dbReference>
<dbReference type="InterPro" id="IPR018952">
    <property type="entry name" value="2-5-oligoAdlate_synth_1_dom2/C"/>
</dbReference>
<dbReference type="Gene3D" id="3.30.160.60">
    <property type="entry name" value="Classic Zinc Finger"/>
    <property type="match status" value="1"/>
</dbReference>
<name>A0ABN8LTE8_9CNID</name>
<protein>
    <recommendedName>
        <fullName evidence="4">C2H2-type domain-containing protein</fullName>
    </recommendedName>
</protein>
<comment type="similarity">
    <text evidence="1">Belongs to the 2-5A synthase family.</text>
</comment>
<dbReference type="SUPFAM" id="SSF57667">
    <property type="entry name" value="beta-beta-alpha zinc fingers"/>
    <property type="match status" value="1"/>
</dbReference>
<reference evidence="5 6" key="1">
    <citation type="submission" date="2022-05" db="EMBL/GenBank/DDBJ databases">
        <authorList>
            <consortium name="Genoscope - CEA"/>
            <person name="William W."/>
        </authorList>
    </citation>
    <scope>NUCLEOTIDE SEQUENCE [LARGE SCALE GENOMIC DNA]</scope>
</reference>
<proteinExistence type="inferred from homology"/>
<evidence type="ECO:0000256" key="1">
    <source>
        <dbReference type="ARBA" id="ARBA00009526"/>
    </source>
</evidence>
<dbReference type="EMBL" id="CALNXI010000095">
    <property type="protein sequence ID" value="CAH3018740.1"/>
    <property type="molecule type" value="Genomic_DNA"/>
</dbReference>
<evidence type="ECO:0000259" key="4">
    <source>
        <dbReference type="PROSITE" id="PS50157"/>
    </source>
</evidence>
<organism evidence="5 6">
    <name type="scientific">Porites evermanni</name>
    <dbReference type="NCBI Taxonomy" id="104178"/>
    <lineage>
        <taxon>Eukaryota</taxon>
        <taxon>Metazoa</taxon>
        <taxon>Cnidaria</taxon>
        <taxon>Anthozoa</taxon>
        <taxon>Hexacorallia</taxon>
        <taxon>Scleractinia</taxon>
        <taxon>Fungiina</taxon>
        <taxon>Poritidae</taxon>
        <taxon>Porites</taxon>
    </lineage>
</organism>
<keyword evidence="3" id="KW-0812">Transmembrane</keyword>
<keyword evidence="2" id="KW-0863">Zinc-finger</keyword>
<keyword evidence="2" id="KW-0479">Metal-binding</keyword>
<dbReference type="PANTHER" id="PTHR11258">
    <property type="entry name" value="2-5 OLIGOADENYLATE SYNTHETASE"/>
    <property type="match status" value="1"/>
</dbReference>
<dbReference type="PROSITE" id="PS50157">
    <property type="entry name" value="ZINC_FINGER_C2H2_2"/>
    <property type="match status" value="1"/>
</dbReference>
<keyword evidence="2" id="KW-0862">Zinc</keyword>
<keyword evidence="3" id="KW-1133">Transmembrane helix</keyword>
<accession>A0ABN8LTE8</accession>
<dbReference type="SUPFAM" id="SSF81301">
    <property type="entry name" value="Nucleotidyltransferase"/>
    <property type="match status" value="1"/>
</dbReference>
<dbReference type="Proteomes" id="UP001159427">
    <property type="component" value="Unassembled WGS sequence"/>
</dbReference>
<dbReference type="Gene3D" id="1.10.1410.20">
    <property type="entry name" value="2'-5'-oligoadenylate synthetase 1, domain 2"/>
    <property type="match status" value="2"/>
</dbReference>
<evidence type="ECO:0000313" key="5">
    <source>
        <dbReference type="EMBL" id="CAH3018740.1"/>
    </source>
</evidence>
<dbReference type="Pfam" id="PF10421">
    <property type="entry name" value="OAS1_C"/>
    <property type="match status" value="1"/>
</dbReference>
<dbReference type="SUPFAM" id="SSF81631">
    <property type="entry name" value="PAP/OAS1 substrate-binding domain"/>
    <property type="match status" value="1"/>
</dbReference>
<dbReference type="PROSITE" id="PS50152">
    <property type="entry name" value="25A_SYNTH_3"/>
    <property type="match status" value="1"/>
</dbReference>
<keyword evidence="3" id="KW-0472">Membrane</keyword>
<feature type="transmembrane region" description="Helical" evidence="3">
    <location>
        <begin position="371"/>
        <end position="391"/>
    </location>
</feature>